<dbReference type="Proteomes" id="UP000440578">
    <property type="component" value="Unassembled WGS sequence"/>
</dbReference>
<evidence type="ECO:0000313" key="3">
    <source>
        <dbReference type="EMBL" id="KAF0301119.1"/>
    </source>
</evidence>
<feature type="region of interest" description="Disordered" evidence="1">
    <location>
        <begin position="260"/>
        <end position="280"/>
    </location>
</feature>
<dbReference type="AlphaFoldDB" id="A0A6A4W7A8"/>
<dbReference type="OrthoDB" id="5596422at2759"/>
<dbReference type="InterPro" id="IPR016135">
    <property type="entry name" value="UBQ-conjugating_enzyme/RWD"/>
</dbReference>
<proteinExistence type="predicted"/>
<evidence type="ECO:0000256" key="1">
    <source>
        <dbReference type="SAM" id="MobiDB-lite"/>
    </source>
</evidence>
<dbReference type="SUPFAM" id="SSF54495">
    <property type="entry name" value="UBC-like"/>
    <property type="match status" value="1"/>
</dbReference>
<comment type="caution">
    <text evidence="3">The sequence shown here is derived from an EMBL/GenBank/DDBJ whole genome shotgun (WGS) entry which is preliminary data.</text>
</comment>
<keyword evidence="4" id="KW-1185">Reference proteome</keyword>
<feature type="domain" description="UBC core" evidence="2">
    <location>
        <begin position="81"/>
        <end position="229"/>
    </location>
</feature>
<sequence length="295" mass="33468">MSRPRATDGDTTRGAPLFRLLPFPAHGTAMDGAGPALVRRGSMRKLLPSVPDQQQQLAMSNQLIDSRTSSPRGAHCYGPFFLEYALLAEYNLLQRQRLPGVYTVPAARTPLVWFGVLFIRQGYYQEGVFRFSVIIPEQFPDGDCPRVVMETPVFHPLVHPETGEVDIRRGFQRWKRNSHHIWHVLLYLRKAFYKIETVQPSNPEAAVMFEKARDMFALRAAECVKLSRDRLMDPPASDDPHSIVFSQFRPEVHEPVRQAMLQPKKEEDLPSGPASAGYSWVQPGTLDIFSKPESL</sequence>
<evidence type="ECO:0000259" key="2">
    <source>
        <dbReference type="PROSITE" id="PS50127"/>
    </source>
</evidence>
<dbReference type="SMART" id="SM00212">
    <property type="entry name" value="UBCc"/>
    <property type="match status" value="1"/>
</dbReference>
<dbReference type="Pfam" id="PF00179">
    <property type="entry name" value="UQ_con"/>
    <property type="match status" value="1"/>
</dbReference>
<dbReference type="Gene3D" id="3.10.110.10">
    <property type="entry name" value="Ubiquitin Conjugating Enzyme"/>
    <property type="match status" value="1"/>
</dbReference>
<dbReference type="CDD" id="cd23814">
    <property type="entry name" value="UEV_AKTIP"/>
    <property type="match status" value="1"/>
</dbReference>
<dbReference type="PROSITE" id="PS50127">
    <property type="entry name" value="UBC_2"/>
    <property type="match status" value="1"/>
</dbReference>
<organism evidence="3 4">
    <name type="scientific">Amphibalanus amphitrite</name>
    <name type="common">Striped barnacle</name>
    <name type="synonym">Balanus amphitrite</name>
    <dbReference type="NCBI Taxonomy" id="1232801"/>
    <lineage>
        <taxon>Eukaryota</taxon>
        <taxon>Metazoa</taxon>
        <taxon>Ecdysozoa</taxon>
        <taxon>Arthropoda</taxon>
        <taxon>Crustacea</taxon>
        <taxon>Multicrustacea</taxon>
        <taxon>Cirripedia</taxon>
        <taxon>Thoracica</taxon>
        <taxon>Thoracicalcarea</taxon>
        <taxon>Balanomorpha</taxon>
        <taxon>Balanoidea</taxon>
        <taxon>Balanidae</taxon>
        <taxon>Amphibalaninae</taxon>
        <taxon>Amphibalanus</taxon>
    </lineage>
</organism>
<dbReference type="EMBL" id="VIIS01001199">
    <property type="protein sequence ID" value="KAF0301119.1"/>
    <property type="molecule type" value="Genomic_DNA"/>
</dbReference>
<name>A0A6A4W7A8_AMPAM</name>
<accession>A0A6A4W7A8</accession>
<dbReference type="InterPro" id="IPR000608">
    <property type="entry name" value="UBC"/>
</dbReference>
<reference evidence="3 4" key="1">
    <citation type="submission" date="2019-07" db="EMBL/GenBank/DDBJ databases">
        <title>Draft genome assembly of a fouling barnacle, Amphibalanus amphitrite (Darwin, 1854): The first reference genome for Thecostraca.</title>
        <authorList>
            <person name="Kim W."/>
        </authorList>
    </citation>
    <scope>NUCLEOTIDE SEQUENCE [LARGE SCALE GENOMIC DNA]</scope>
    <source>
        <strain evidence="3">SNU_AA5</strain>
        <tissue evidence="3">Soma without cirri and trophi</tissue>
    </source>
</reference>
<evidence type="ECO:0000313" key="4">
    <source>
        <dbReference type="Proteomes" id="UP000440578"/>
    </source>
</evidence>
<gene>
    <name evidence="3" type="primary">aktip_1</name>
    <name evidence="3" type="ORF">FJT64_026544</name>
</gene>
<protein>
    <submittedName>
        <fullName evidence="3">AKT-interacting protein</fullName>
    </submittedName>
</protein>